<dbReference type="Gene3D" id="4.10.60.10">
    <property type="entry name" value="Zinc finger, CCHC-type"/>
    <property type="match status" value="1"/>
</dbReference>
<keyword evidence="2" id="KW-0175">Coiled coil</keyword>
<keyword evidence="1" id="KW-0863">Zinc-finger</keyword>
<dbReference type="Pfam" id="PF00098">
    <property type="entry name" value="zf-CCHC"/>
    <property type="match status" value="1"/>
</dbReference>
<dbReference type="SUPFAM" id="SSF57756">
    <property type="entry name" value="Retrovirus zinc finger-like domains"/>
    <property type="match status" value="1"/>
</dbReference>
<proteinExistence type="predicted"/>
<evidence type="ECO:0000256" key="3">
    <source>
        <dbReference type="SAM" id="MobiDB-lite"/>
    </source>
</evidence>
<sequence length="360" mass="39919">MEEELQQLKEMVLQLKADNDRLRQEQNASQSSLGAATTAAGEANVGPSAAVGVVGAERLVVIPRDRKCPMFNGKTGMGIAEWVEEVQAGARARHLTGADQAFFIFDHLEGEAKEEIRFRSSAVRKDPEKILAVLKELYGCNQSYVTLQQAFFSRQQQEGETLQEFSLGLLALMEQVKQRAPDGIPNAEVLLRDQFAEHVLDNALRRELKQFIRRQPTATLLDTRKEAIRWEQEGLPGGSRGRSFSLPSAYGLQYAMQGRPSSTHTVSSEGSEFKELKEMLKRQQDQLNQLTHTVASLQGGSSHNRPRRGGPVICLRCQQPGHFARECDGERVPSRPRANSISGMRSQAAGLSHPSDLSEN</sequence>
<accession>A0ABD1IS70</accession>
<dbReference type="GO" id="GO:0008270">
    <property type="term" value="F:zinc ion binding"/>
    <property type="evidence" value="ECO:0007669"/>
    <property type="project" value="UniProtKB-KW"/>
</dbReference>
<dbReference type="PROSITE" id="PS50158">
    <property type="entry name" value="ZF_CCHC"/>
    <property type="match status" value="1"/>
</dbReference>
<dbReference type="Proteomes" id="UP001591681">
    <property type="component" value="Unassembled WGS sequence"/>
</dbReference>
<feature type="domain" description="CCHC-type" evidence="4">
    <location>
        <begin position="314"/>
        <end position="327"/>
    </location>
</feature>
<dbReference type="AlphaFoldDB" id="A0ABD1IS70"/>
<name>A0ABD1IS70_9TELE</name>
<dbReference type="PANTHER" id="PTHR19963">
    <property type="entry name" value="CCHC-TYPE DOMAIN-CONTAINING PROTEIN"/>
    <property type="match status" value="1"/>
</dbReference>
<dbReference type="InterPro" id="IPR001878">
    <property type="entry name" value="Znf_CCHC"/>
</dbReference>
<keyword evidence="1" id="KW-0479">Metal-binding</keyword>
<keyword evidence="1" id="KW-0862">Zinc</keyword>
<dbReference type="InterPro" id="IPR036875">
    <property type="entry name" value="Znf_CCHC_sf"/>
</dbReference>
<feature type="coiled-coil region" evidence="2">
    <location>
        <begin position="1"/>
        <end position="28"/>
    </location>
</feature>
<protein>
    <recommendedName>
        <fullName evidence="4">CCHC-type domain-containing protein</fullName>
    </recommendedName>
</protein>
<evidence type="ECO:0000256" key="2">
    <source>
        <dbReference type="SAM" id="Coils"/>
    </source>
</evidence>
<gene>
    <name evidence="6" type="ORF">ACEWY4_027368</name>
    <name evidence="5" type="ORF">ACEWY4_028036</name>
</gene>
<feature type="region of interest" description="Disordered" evidence="3">
    <location>
        <begin position="326"/>
        <end position="360"/>
    </location>
</feature>
<evidence type="ECO:0000259" key="4">
    <source>
        <dbReference type="PROSITE" id="PS50158"/>
    </source>
</evidence>
<dbReference type="EMBL" id="JBHFQA010000024">
    <property type="protein sequence ID" value="KAL2077864.1"/>
    <property type="molecule type" value="Genomic_DNA"/>
</dbReference>
<keyword evidence="7" id="KW-1185">Reference proteome</keyword>
<dbReference type="PANTHER" id="PTHR19963:SF30">
    <property type="entry name" value="ENDONUCLEASE_EXONUCLEASE_PHOSPHATASE DOMAIN-CONTAINING PROTEIN"/>
    <property type="match status" value="1"/>
</dbReference>
<evidence type="ECO:0000256" key="1">
    <source>
        <dbReference type="PROSITE-ProRule" id="PRU00047"/>
    </source>
</evidence>
<dbReference type="EMBL" id="JBHFQA010000483">
    <property type="protein sequence ID" value="KAL2076367.1"/>
    <property type="molecule type" value="Genomic_DNA"/>
</dbReference>
<evidence type="ECO:0000313" key="7">
    <source>
        <dbReference type="Proteomes" id="UP001591681"/>
    </source>
</evidence>
<reference evidence="6 7" key="1">
    <citation type="submission" date="2024-09" db="EMBL/GenBank/DDBJ databases">
        <title>A chromosome-level genome assembly of Gray's grenadier anchovy, Coilia grayii.</title>
        <authorList>
            <person name="Fu Z."/>
        </authorList>
    </citation>
    <scope>NUCLEOTIDE SEQUENCE [LARGE SCALE GENOMIC DNA]</scope>
    <source>
        <strain evidence="6">G4</strain>
        <tissue evidence="6">Muscle</tissue>
    </source>
</reference>
<evidence type="ECO:0000313" key="5">
    <source>
        <dbReference type="EMBL" id="KAL2076367.1"/>
    </source>
</evidence>
<dbReference type="SMART" id="SM00343">
    <property type="entry name" value="ZnF_C2HC"/>
    <property type="match status" value="1"/>
</dbReference>
<comment type="caution">
    <text evidence="6">The sequence shown here is derived from an EMBL/GenBank/DDBJ whole genome shotgun (WGS) entry which is preliminary data.</text>
</comment>
<evidence type="ECO:0000313" key="6">
    <source>
        <dbReference type="EMBL" id="KAL2077864.1"/>
    </source>
</evidence>
<organism evidence="6 7">
    <name type="scientific">Coilia grayii</name>
    <name type="common">Gray's grenadier anchovy</name>
    <dbReference type="NCBI Taxonomy" id="363190"/>
    <lineage>
        <taxon>Eukaryota</taxon>
        <taxon>Metazoa</taxon>
        <taxon>Chordata</taxon>
        <taxon>Craniata</taxon>
        <taxon>Vertebrata</taxon>
        <taxon>Euteleostomi</taxon>
        <taxon>Actinopterygii</taxon>
        <taxon>Neopterygii</taxon>
        <taxon>Teleostei</taxon>
        <taxon>Clupei</taxon>
        <taxon>Clupeiformes</taxon>
        <taxon>Clupeoidei</taxon>
        <taxon>Engraulidae</taxon>
        <taxon>Coilinae</taxon>
        <taxon>Coilia</taxon>
    </lineage>
</organism>